<gene>
    <name evidence="2" type="ORF">HED55_26745</name>
</gene>
<feature type="compositionally biased region" description="Acidic residues" evidence="1">
    <location>
        <begin position="43"/>
        <end position="58"/>
    </location>
</feature>
<name>A0ABX1DR39_9HYPH</name>
<protein>
    <recommendedName>
        <fullName evidence="4">CCD97-like C-terminal domain-containing protein</fullName>
    </recommendedName>
</protein>
<sequence length="58" mass="6505">MERATAELDGAWLPAELNSFATDHDREAVNNMDGRGMSHYYADQEEEGDDDDEEEIAA</sequence>
<accession>A0ABX1DR39</accession>
<reference evidence="2 3" key="1">
    <citation type="submission" date="2020-03" db="EMBL/GenBank/DDBJ databases">
        <title>Whole genome sequencing of clinical and environmental type strains of Ochrobactrum.</title>
        <authorList>
            <person name="Dharne M."/>
        </authorList>
    </citation>
    <scope>NUCLEOTIDE SEQUENCE [LARGE SCALE GENOMIC DNA]</scope>
    <source>
        <strain evidence="2 3">CIP 109452</strain>
    </source>
</reference>
<evidence type="ECO:0000256" key="1">
    <source>
        <dbReference type="SAM" id="MobiDB-lite"/>
    </source>
</evidence>
<evidence type="ECO:0008006" key="4">
    <source>
        <dbReference type="Google" id="ProtNLM"/>
    </source>
</evidence>
<organism evidence="2 3">
    <name type="scientific">Brucella haematophila</name>
    <dbReference type="NCBI Taxonomy" id="419474"/>
    <lineage>
        <taxon>Bacteria</taxon>
        <taxon>Pseudomonadati</taxon>
        <taxon>Pseudomonadota</taxon>
        <taxon>Alphaproteobacteria</taxon>
        <taxon>Hyphomicrobiales</taxon>
        <taxon>Brucellaceae</taxon>
        <taxon>Brucella/Ochrobactrum group</taxon>
        <taxon>Brucella</taxon>
    </lineage>
</organism>
<evidence type="ECO:0000313" key="2">
    <source>
        <dbReference type="EMBL" id="NKC05406.1"/>
    </source>
</evidence>
<proteinExistence type="predicted"/>
<keyword evidence="3" id="KW-1185">Reference proteome</keyword>
<evidence type="ECO:0000313" key="3">
    <source>
        <dbReference type="Proteomes" id="UP000704467"/>
    </source>
</evidence>
<dbReference type="EMBL" id="JAAVLN010000006">
    <property type="protein sequence ID" value="NKC05406.1"/>
    <property type="molecule type" value="Genomic_DNA"/>
</dbReference>
<comment type="caution">
    <text evidence="2">The sequence shown here is derived from an EMBL/GenBank/DDBJ whole genome shotgun (WGS) entry which is preliminary data.</text>
</comment>
<dbReference type="Proteomes" id="UP000704467">
    <property type="component" value="Unassembled WGS sequence"/>
</dbReference>
<feature type="region of interest" description="Disordered" evidence="1">
    <location>
        <begin position="23"/>
        <end position="58"/>
    </location>
</feature>